<keyword evidence="4" id="KW-1185">Reference proteome</keyword>
<dbReference type="InterPro" id="IPR036249">
    <property type="entry name" value="Thioredoxin-like_sf"/>
</dbReference>
<dbReference type="Proteomes" id="UP000182306">
    <property type="component" value="Chromosome"/>
</dbReference>
<dbReference type="EMBL" id="CP013107">
    <property type="protein sequence ID" value="APG90341.1"/>
    <property type="molecule type" value="Genomic_DNA"/>
</dbReference>
<dbReference type="CDD" id="cd03207">
    <property type="entry name" value="GST_C_8"/>
    <property type="match status" value="1"/>
</dbReference>
<dbReference type="SFLD" id="SFLDG00358">
    <property type="entry name" value="Main_(cytGST)"/>
    <property type="match status" value="1"/>
</dbReference>
<dbReference type="GO" id="GO:0004364">
    <property type="term" value="F:glutathione transferase activity"/>
    <property type="evidence" value="ECO:0007669"/>
    <property type="project" value="UniProtKB-EC"/>
</dbReference>
<dbReference type="InterPro" id="IPR036282">
    <property type="entry name" value="Glutathione-S-Trfase_C_sf"/>
</dbReference>
<dbReference type="PROSITE" id="PS50404">
    <property type="entry name" value="GST_NTER"/>
    <property type="match status" value="1"/>
</dbReference>
<feature type="domain" description="GST N-terminal" evidence="1">
    <location>
        <begin position="9"/>
        <end position="101"/>
    </location>
</feature>
<dbReference type="KEGG" id="same:SAMCFNEI73_Ch1023"/>
<dbReference type="STRING" id="194963.SAMCFNEI73_Ch1023"/>
<dbReference type="Pfam" id="PF13409">
    <property type="entry name" value="GST_N_2"/>
    <property type="match status" value="1"/>
</dbReference>
<protein>
    <submittedName>
        <fullName evidence="3">Glutathione S-transferase Gst</fullName>
        <ecNumber evidence="3">2.5.1.18</ecNumber>
    </submittedName>
</protein>
<dbReference type="Gene3D" id="3.40.30.10">
    <property type="entry name" value="Glutaredoxin"/>
    <property type="match status" value="1"/>
</dbReference>
<dbReference type="InterPro" id="IPR040079">
    <property type="entry name" value="Glutathione_S-Trfase"/>
</dbReference>
<reference evidence="3 4" key="1">
    <citation type="submission" date="2015-10" db="EMBL/GenBank/DDBJ databases">
        <title>Genomic differences between typical nodule nitrogen-fixing rhizobial strains and those coming from bean seeds.</title>
        <authorList>
            <person name="Peralta H."/>
            <person name="Aguilar-Vera A."/>
            <person name="Diaz R."/>
            <person name="Mora Y."/>
            <person name="Martinez-Batallar G."/>
            <person name="Salazar E."/>
            <person name="Vargas-Lagunas C."/>
            <person name="Encarnacion S."/>
            <person name="Girard L."/>
            <person name="Mora J."/>
        </authorList>
    </citation>
    <scope>NUCLEOTIDE SEQUENCE [LARGE SCALE GENOMIC DNA]</scope>
    <source>
        <strain evidence="3 4">CFNEI 73</strain>
    </source>
</reference>
<evidence type="ECO:0000313" key="4">
    <source>
        <dbReference type="Proteomes" id="UP000182306"/>
    </source>
</evidence>
<dbReference type="AlphaFoldDB" id="A0A1L3LJS1"/>
<feature type="domain" description="GST C-terminal" evidence="2">
    <location>
        <begin position="105"/>
        <end position="229"/>
    </location>
</feature>
<name>A0A1L3LJS1_9HYPH</name>
<evidence type="ECO:0000259" key="1">
    <source>
        <dbReference type="PROSITE" id="PS50404"/>
    </source>
</evidence>
<dbReference type="InterPro" id="IPR004046">
    <property type="entry name" value="GST_C"/>
</dbReference>
<proteinExistence type="predicted"/>
<dbReference type="CDD" id="cd03046">
    <property type="entry name" value="GST_N_GTT1_like"/>
    <property type="match status" value="1"/>
</dbReference>
<dbReference type="SUPFAM" id="SSF52833">
    <property type="entry name" value="Thioredoxin-like"/>
    <property type="match status" value="1"/>
</dbReference>
<organism evidence="3 4">
    <name type="scientific">Sinorhizobium americanum</name>
    <dbReference type="NCBI Taxonomy" id="194963"/>
    <lineage>
        <taxon>Bacteria</taxon>
        <taxon>Pseudomonadati</taxon>
        <taxon>Pseudomonadota</taxon>
        <taxon>Alphaproteobacteria</taxon>
        <taxon>Hyphomicrobiales</taxon>
        <taxon>Rhizobiaceae</taxon>
        <taxon>Sinorhizobium/Ensifer group</taxon>
        <taxon>Sinorhizobium</taxon>
    </lineage>
</organism>
<evidence type="ECO:0000313" key="3">
    <source>
        <dbReference type="EMBL" id="APG90341.1"/>
    </source>
</evidence>
<dbReference type="PROSITE" id="PS50405">
    <property type="entry name" value="GST_CTER"/>
    <property type="match status" value="1"/>
</dbReference>
<evidence type="ECO:0000259" key="2">
    <source>
        <dbReference type="PROSITE" id="PS50405"/>
    </source>
</evidence>
<keyword evidence="3" id="KW-0808">Transferase</keyword>
<sequence length="229" mass="25202">MAALPTEEAEMLTIYGVYRSRASRNYWMAGELGIPFKSVPVIQARRLADPLAADAPINTRSPSFLAVNPMGLIPAIDDDGLVLTESLANNLYLARKHGGPLAPADLSEEGQIGNWTMWAATEVEPHAVKIVLAYDAGMENTPDGQALIATCMRALEKSFARLEAHLDGRDNLVGGRFTVADVNLAEVFRYTMSQAALFEQHPRVKAWLARCQSRPAFKAMMEERLKETE</sequence>
<dbReference type="PANTHER" id="PTHR44051">
    <property type="entry name" value="GLUTATHIONE S-TRANSFERASE-RELATED"/>
    <property type="match status" value="1"/>
</dbReference>
<gene>
    <name evidence="3" type="primary">gst</name>
    <name evidence="3" type="ORF">SAMCFNEI73_Ch1023</name>
</gene>
<dbReference type="Gene3D" id="1.20.1050.10">
    <property type="match status" value="1"/>
</dbReference>
<accession>A0A1L3LJS1</accession>
<dbReference type="InterPro" id="IPR010987">
    <property type="entry name" value="Glutathione-S-Trfase_C-like"/>
</dbReference>
<dbReference type="SUPFAM" id="SSF47616">
    <property type="entry name" value="GST C-terminal domain-like"/>
    <property type="match status" value="1"/>
</dbReference>
<dbReference type="SFLD" id="SFLDS00019">
    <property type="entry name" value="Glutathione_Transferase_(cytos"/>
    <property type="match status" value="1"/>
</dbReference>
<dbReference type="InterPro" id="IPR004045">
    <property type="entry name" value="Glutathione_S-Trfase_N"/>
</dbReference>
<dbReference type="PANTHER" id="PTHR44051:SF8">
    <property type="entry name" value="GLUTATHIONE S-TRANSFERASE GSTA"/>
    <property type="match status" value="1"/>
</dbReference>
<dbReference type="EC" id="2.5.1.18" evidence="3"/>
<dbReference type="Pfam" id="PF00043">
    <property type="entry name" value="GST_C"/>
    <property type="match status" value="1"/>
</dbReference>